<accession>A0A1W2HAW7</accession>
<keyword evidence="2" id="KW-1185">Reference proteome</keyword>
<dbReference type="RefSeq" id="WP_084122825.1">
    <property type="nucleotide sequence ID" value="NZ_LT838813.1"/>
</dbReference>
<protein>
    <submittedName>
        <fullName evidence="1">Uncharacterized protein</fullName>
    </submittedName>
</protein>
<organism evidence="1 2">
    <name type="scientific">Aquiflexum balticum DSM 16537</name>
    <dbReference type="NCBI Taxonomy" id="758820"/>
    <lineage>
        <taxon>Bacteria</taxon>
        <taxon>Pseudomonadati</taxon>
        <taxon>Bacteroidota</taxon>
        <taxon>Cytophagia</taxon>
        <taxon>Cytophagales</taxon>
        <taxon>Cyclobacteriaceae</taxon>
        <taxon>Aquiflexum</taxon>
    </lineage>
</organism>
<evidence type="ECO:0000313" key="1">
    <source>
        <dbReference type="EMBL" id="SMD45858.1"/>
    </source>
</evidence>
<dbReference type="OrthoDB" id="934157at2"/>
<dbReference type="Proteomes" id="UP000192333">
    <property type="component" value="Chromosome I"/>
</dbReference>
<evidence type="ECO:0000313" key="2">
    <source>
        <dbReference type="Proteomes" id="UP000192333"/>
    </source>
</evidence>
<dbReference type="STRING" id="758820.SAMN00777080_4529"/>
<dbReference type="EMBL" id="LT838813">
    <property type="protein sequence ID" value="SMD45858.1"/>
    <property type="molecule type" value="Genomic_DNA"/>
</dbReference>
<gene>
    <name evidence="1" type="ORF">SAMN00777080_4529</name>
</gene>
<dbReference type="AlphaFoldDB" id="A0A1W2HAW7"/>
<name>A0A1W2HAW7_9BACT</name>
<sequence length="254" mass="29549">MHLKTDDLTRLEIVFESGMVPPPYSHIYKLKISFGKNFLDTTLDLVYTDREEITEQEVIDEGFTLDDDFHFQGEIPTVWEKPLKELYAKSKWSNNKLDEEGGINILTKDRHGKISRTTPLNQQEWQHFAQDYIQAIYEIDKKEAPLTLNYIVRDENKSLEINLTVKFSIRKVEVYLNGQPKEADWEETRTLLSYIFLPDYDYSKAKQKPPQQKGQFIDCGDGYWHEIGKGVINIDDSFDAVGKIKKGFANLIST</sequence>
<reference evidence="2" key="1">
    <citation type="submission" date="2017-04" db="EMBL/GenBank/DDBJ databases">
        <authorList>
            <person name="Varghese N."/>
            <person name="Submissions S."/>
        </authorList>
    </citation>
    <scope>NUCLEOTIDE SEQUENCE [LARGE SCALE GENOMIC DNA]</scope>
    <source>
        <strain evidence="2">DSM 16537</strain>
    </source>
</reference>
<proteinExistence type="predicted"/>